<proteinExistence type="predicted"/>
<comment type="caution">
    <text evidence="1">The sequence shown here is derived from an EMBL/GenBank/DDBJ whole genome shotgun (WGS) entry which is preliminary data.</text>
</comment>
<accession>A0A080ZMC5</accession>
<dbReference type="AlphaFoldDB" id="A0A080ZMC5"/>
<gene>
    <name evidence="1" type="ORF">F444_15314</name>
</gene>
<organism evidence="1 2">
    <name type="scientific">Phytophthora nicotianae P1976</name>
    <dbReference type="NCBI Taxonomy" id="1317066"/>
    <lineage>
        <taxon>Eukaryota</taxon>
        <taxon>Sar</taxon>
        <taxon>Stramenopiles</taxon>
        <taxon>Oomycota</taxon>
        <taxon>Peronosporomycetes</taxon>
        <taxon>Peronosporales</taxon>
        <taxon>Peronosporaceae</taxon>
        <taxon>Phytophthora</taxon>
    </lineage>
</organism>
<name>A0A080ZMC5_PHYNI</name>
<sequence>MLFLPCGLSHLSRFALGGTQEKTFFPAQNACHAFLLQGKSDSVANSTINALTQLNEGGNTHPSLTFSTLWSLKAISVGARVLEQTRGPSASAVRVEVPRKKQNGVEPIAIAFAMLPLTKLLFIDDVYDEDNKTAQEKSRIGAHQTPMA</sequence>
<evidence type="ECO:0000313" key="2">
    <source>
        <dbReference type="Proteomes" id="UP000028582"/>
    </source>
</evidence>
<protein>
    <submittedName>
        <fullName evidence="1">Uncharacterized protein</fullName>
    </submittedName>
</protein>
<dbReference type="Proteomes" id="UP000028582">
    <property type="component" value="Unassembled WGS sequence"/>
</dbReference>
<reference evidence="1 2" key="1">
    <citation type="submission" date="2013-11" db="EMBL/GenBank/DDBJ databases">
        <title>The Genome Sequence of Phytophthora parasitica P1976.</title>
        <authorList>
            <consortium name="The Broad Institute Genomics Platform"/>
            <person name="Russ C."/>
            <person name="Tyler B."/>
            <person name="Panabieres F."/>
            <person name="Shan W."/>
            <person name="Tripathy S."/>
            <person name="Grunwald N."/>
            <person name="Machado M."/>
            <person name="Johnson C.S."/>
            <person name="Walker B."/>
            <person name="Young S."/>
            <person name="Zeng Q."/>
            <person name="Gargeya S."/>
            <person name="Fitzgerald M."/>
            <person name="Haas B."/>
            <person name="Abouelleil A."/>
            <person name="Allen A.W."/>
            <person name="Alvarado L."/>
            <person name="Arachchi H.M."/>
            <person name="Berlin A.M."/>
            <person name="Chapman S.B."/>
            <person name="Gainer-Dewar J."/>
            <person name="Goldberg J."/>
            <person name="Griggs A."/>
            <person name="Gujja S."/>
            <person name="Hansen M."/>
            <person name="Howarth C."/>
            <person name="Imamovic A."/>
            <person name="Ireland A."/>
            <person name="Larimer J."/>
            <person name="McCowan C."/>
            <person name="Murphy C."/>
            <person name="Pearson M."/>
            <person name="Poon T.W."/>
            <person name="Priest M."/>
            <person name="Roberts A."/>
            <person name="Saif S."/>
            <person name="Shea T."/>
            <person name="Sisk P."/>
            <person name="Sykes S."/>
            <person name="Wortman J."/>
            <person name="Nusbaum C."/>
            <person name="Birren B."/>
        </authorList>
    </citation>
    <scope>NUCLEOTIDE SEQUENCE [LARGE SCALE GENOMIC DNA]</scope>
    <source>
        <strain evidence="1 2">P1976</strain>
    </source>
</reference>
<evidence type="ECO:0000313" key="1">
    <source>
        <dbReference type="EMBL" id="ETO67786.1"/>
    </source>
</evidence>
<dbReference type="EMBL" id="ANJA01002837">
    <property type="protein sequence ID" value="ETO67786.1"/>
    <property type="molecule type" value="Genomic_DNA"/>
</dbReference>